<feature type="binding site" evidence="4">
    <location>
        <position position="223"/>
    </location>
    <ligand>
        <name>Mg(2+)</name>
        <dbReference type="ChEBI" id="CHEBI:18420"/>
        <label>1</label>
        <note>catalytic</note>
    </ligand>
</feature>
<feature type="binding site" evidence="4">
    <location>
        <position position="94"/>
    </location>
    <ligand>
        <name>Mg(2+)</name>
        <dbReference type="ChEBI" id="CHEBI:18420"/>
        <label>1</label>
        <note>catalytic</note>
    </ligand>
</feature>
<dbReference type="RefSeq" id="WP_212537360.1">
    <property type="nucleotide sequence ID" value="NZ_JAGTUU010000006.1"/>
</dbReference>
<reference evidence="5" key="1">
    <citation type="submission" date="2021-04" db="EMBL/GenBank/DDBJ databases">
        <authorList>
            <person name="Yoon J."/>
        </authorList>
    </citation>
    <scope>NUCLEOTIDE SEQUENCE</scope>
    <source>
        <strain evidence="5">KMU-90</strain>
    </source>
</reference>
<dbReference type="GO" id="GO:0006020">
    <property type="term" value="P:inositol metabolic process"/>
    <property type="evidence" value="ECO:0007669"/>
    <property type="project" value="TreeGrafter"/>
</dbReference>
<dbReference type="GO" id="GO:0008934">
    <property type="term" value="F:inositol monophosphate 1-phosphatase activity"/>
    <property type="evidence" value="ECO:0007669"/>
    <property type="project" value="TreeGrafter"/>
</dbReference>
<dbReference type="GO" id="GO:0046872">
    <property type="term" value="F:metal ion binding"/>
    <property type="evidence" value="ECO:0007669"/>
    <property type="project" value="UniProtKB-KW"/>
</dbReference>
<dbReference type="AlphaFoldDB" id="A0A8J8B9B5"/>
<dbReference type="PRINTS" id="PR00377">
    <property type="entry name" value="IMPHPHTASES"/>
</dbReference>
<organism evidence="5 6">
    <name type="scientific">Thetidibacter halocola</name>
    <dbReference type="NCBI Taxonomy" id="2827239"/>
    <lineage>
        <taxon>Bacteria</taxon>
        <taxon>Pseudomonadati</taxon>
        <taxon>Pseudomonadota</taxon>
        <taxon>Alphaproteobacteria</taxon>
        <taxon>Rhodobacterales</taxon>
        <taxon>Roseobacteraceae</taxon>
        <taxon>Thetidibacter</taxon>
    </lineage>
</organism>
<dbReference type="InterPro" id="IPR020550">
    <property type="entry name" value="Inositol_monophosphatase_CS"/>
</dbReference>
<evidence type="ECO:0000256" key="3">
    <source>
        <dbReference type="ARBA" id="ARBA00022842"/>
    </source>
</evidence>
<accession>A0A8J8B9B5</accession>
<dbReference type="SUPFAM" id="SSF56655">
    <property type="entry name" value="Carbohydrate phosphatase"/>
    <property type="match status" value="1"/>
</dbReference>
<proteinExistence type="inferred from homology"/>
<evidence type="ECO:0000256" key="2">
    <source>
        <dbReference type="ARBA" id="ARBA00022723"/>
    </source>
</evidence>
<evidence type="ECO:0000256" key="4">
    <source>
        <dbReference type="PIRSR" id="PIRSR600760-2"/>
    </source>
</evidence>
<dbReference type="GO" id="GO:0007165">
    <property type="term" value="P:signal transduction"/>
    <property type="evidence" value="ECO:0007669"/>
    <property type="project" value="TreeGrafter"/>
</dbReference>
<keyword evidence="6" id="KW-1185">Reference proteome</keyword>
<feature type="binding site" evidence="4">
    <location>
        <position position="97"/>
    </location>
    <ligand>
        <name>Mg(2+)</name>
        <dbReference type="ChEBI" id="CHEBI:18420"/>
        <label>1</label>
        <note>catalytic</note>
    </ligand>
</feature>
<dbReference type="Gene3D" id="3.40.190.80">
    <property type="match status" value="1"/>
</dbReference>
<evidence type="ECO:0000313" key="6">
    <source>
        <dbReference type="Proteomes" id="UP000681356"/>
    </source>
</evidence>
<comment type="cofactor">
    <cofactor evidence="4">
        <name>Mg(2+)</name>
        <dbReference type="ChEBI" id="CHEBI:18420"/>
    </cofactor>
</comment>
<evidence type="ECO:0000256" key="1">
    <source>
        <dbReference type="ARBA" id="ARBA00009759"/>
    </source>
</evidence>
<comment type="similarity">
    <text evidence="1">Belongs to the inositol monophosphatase superfamily.</text>
</comment>
<dbReference type="EMBL" id="JAGTUU010000006">
    <property type="protein sequence ID" value="MBS0125385.1"/>
    <property type="molecule type" value="Genomic_DNA"/>
</dbReference>
<dbReference type="GO" id="GO:0046854">
    <property type="term" value="P:phosphatidylinositol phosphate biosynthetic process"/>
    <property type="evidence" value="ECO:0007669"/>
    <property type="project" value="InterPro"/>
</dbReference>
<evidence type="ECO:0000313" key="5">
    <source>
        <dbReference type="EMBL" id="MBS0125385.1"/>
    </source>
</evidence>
<dbReference type="InterPro" id="IPR000760">
    <property type="entry name" value="Inositol_monophosphatase-like"/>
</dbReference>
<dbReference type="Gene3D" id="3.30.540.10">
    <property type="entry name" value="Fructose-1,6-Bisphosphatase, subunit A, domain 1"/>
    <property type="match status" value="1"/>
</dbReference>
<dbReference type="PROSITE" id="PS00630">
    <property type="entry name" value="IMP_2"/>
    <property type="match status" value="1"/>
</dbReference>
<feature type="binding site" evidence="4">
    <location>
        <position position="96"/>
    </location>
    <ligand>
        <name>Mg(2+)</name>
        <dbReference type="ChEBI" id="CHEBI:18420"/>
        <label>1</label>
        <note>catalytic</note>
    </ligand>
</feature>
<protein>
    <submittedName>
        <fullName evidence="5">Inositol monophosphatase</fullName>
    </submittedName>
</protein>
<name>A0A8J8B9B5_9RHOB</name>
<gene>
    <name evidence="5" type="ORF">KB874_14940</name>
</gene>
<comment type="caution">
    <text evidence="5">The sequence shown here is derived from an EMBL/GenBank/DDBJ whole genome shotgun (WGS) entry which is preliminary data.</text>
</comment>
<dbReference type="PANTHER" id="PTHR20854">
    <property type="entry name" value="INOSITOL MONOPHOSPHATASE"/>
    <property type="match status" value="1"/>
</dbReference>
<dbReference type="PANTHER" id="PTHR20854:SF4">
    <property type="entry name" value="INOSITOL-1-MONOPHOSPHATASE-RELATED"/>
    <property type="match status" value="1"/>
</dbReference>
<feature type="binding site" evidence="4">
    <location>
        <position position="71"/>
    </location>
    <ligand>
        <name>Mg(2+)</name>
        <dbReference type="ChEBI" id="CHEBI:18420"/>
        <label>1</label>
        <note>catalytic</note>
    </ligand>
</feature>
<dbReference type="Pfam" id="PF00459">
    <property type="entry name" value="Inositol_P"/>
    <property type="match status" value="1"/>
</dbReference>
<sequence>MPDERALDDLVEAVRGTARREIMPRFRRLSPGAIATKSGPHDLVTEADLAAEAALSRDIARILPQAAVIGEERVARDPAALDELAEAELAVIVDPIDGTANFAAGLALFGLIVAVVARGETVFGLLYDPVMDDWVVARRGAGAWLEGAGRGASRLSTGGTSRMQGSTGLVPLNALGPERRAPVMARFEAAGQVQDLRCSCHDYRLLATGEADFMVSVALNPWDHAAGQLVVQEAGGWSTVGGDRPYSPLLRQGCMVAACTQRLGAEVSRVYFPDRPRLAHV</sequence>
<dbReference type="Proteomes" id="UP000681356">
    <property type="component" value="Unassembled WGS sequence"/>
</dbReference>
<keyword evidence="2 4" id="KW-0479">Metal-binding</keyword>
<keyword evidence="3 4" id="KW-0460">Magnesium</keyword>